<sequence>MMYSNEVLSSLLISDVKDVPSNNINPIFDLPKLSELDASDDSIPLIDLDGLNGPNRSLIINQIGQACEEYGFFMVVKNHGIPEATINNIQSTAMKFFKLPNEERLKFQSIDPTKTIRLTTGFNNKNQKVFVWRESLKFHSYPIEDYEHEWPSNPPSFKEDVANYGTSVRGLEFALLEAISESLGLERDYIDKTLGMHGQGIALNYYPPCPQPELTFGLPGHTDPSIITILLIDDVPGLQVLKNGKWVNIRPIPNTFVVNVGDQIQVLSNDRYKSVVHRVVVNCDKERISIPSFYYSSPDTVIGPAKDLIDNDHPAIYRKSACRAFNERMWNGGLAAAKAAKSQPDVSSPAA</sequence>
<accession>B9GJ58</accession>
<evidence type="ECO:0000256" key="7">
    <source>
        <dbReference type="ARBA" id="ARBA00023004"/>
    </source>
</evidence>
<keyword evidence="12" id="KW-1185">Reference proteome</keyword>
<protein>
    <recommendedName>
        <fullName evidence="10">Fe2OG dioxygenase domain-containing protein</fullName>
    </recommendedName>
</protein>
<keyword evidence="3 9" id="KW-0479">Metal-binding</keyword>
<keyword evidence="6 9" id="KW-0560">Oxidoreductase</keyword>
<dbReference type="GO" id="GO:0002229">
    <property type="term" value="P:defense response to oomycetes"/>
    <property type="evidence" value="ECO:0007669"/>
    <property type="project" value="UniProtKB-ARBA"/>
</dbReference>
<keyword evidence="5" id="KW-0223">Dioxygenase</keyword>
<dbReference type="Pfam" id="PF03171">
    <property type="entry name" value="2OG-FeII_Oxy"/>
    <property type="match status" value="1"/>
</dbReference>
<evidence type="ECO:0000313" key="11">
    <source>
        <dbReference type="EMBL" id="PNT60087.1"/>
    </source>
</evidence>
<evidence type="ECO:0000313" key="12">
    <source>
        <dbReference type="Proteomes" id="UP000006729"/>
    </source>
</evidence>
<comment type="cofactor">
    <cofactor evidence="1">
        <name>L-ascorbate</name>
        <dbReference type="ChEBI" id="CHEBI:38290"/>
    </cofactor>
</comment>
<dbReference type="FunFam" id="2.60.120.330:FF:000007">
    <property type="entry name" value="Protein DMR6-like oxygenase 2"/>
    <property type="match status" value="1"/>
</dbReference>
<evidence type="ECO:0000256" key="5">
    <source>
        <dbReference type="ARBA" id="ARBA00022964"/>
    </source>
</evidence>
<evidence type="ECO:0000256" key="1">
    <source>
        <dbReference type="ARBA" id="ARBA00001961"/>
    </source>
</evidence>
<dbReference type="GO" id="GO:0046872">
    <property type="term" value="F:metal ion binding"/>
    <property type="evidence" value="ECO:0007669"/>
    <property type="project" value="UniProtKB-KW"/>
</dbReference>
<feature type="domain" description="Fe2OG dioxygenase" evidence="10">
    <location>
        <begin position="192"/>
        <end position="296"/>
    </location>
</feature>
<dbReference type="InterPro" id="IPR026992">
    <property type="entry name" value="DIOX_N"/>
</dbReference>
<dbReference type="GO" id="GO:0051213">
    <property type="term" value="F:dioxygenase activity"/>
    <property type="evidence" value="ECO:0007669"/>
    <property type="project" value="UniProtKB-KW"/>
</dbReference>
<dbReference type="InParanoid" id="B9GJ58"/>
<dbReference type="AlphaFoldDB" id="B9GJ58"/>
<dbReference type="EMBL" id="CM009290">
    <property type="protein sequence ID" value="PNT60087.1"/>
    <property type="molecule type" value="Genomic_DNA"/>
</dbReference>
<evidence type="ECO:0000256" key="8">
    <source>
        <dbReference type="ARBA" id="ARBA00052233"/>
    </source>
</evidence>
<evidence type="ECO:0000256" key="2">
    <source>
        <dbReference type="ARBA" id="ARBA00008056"/>
    </source>
</evidence>
<comment type="catalytic activity">
    <reaction evidence="8">
        <text>salicylate + NADH + O2 + H(+) = 2,3-dihydroxybenzoate + NAD(+) + H2O</text>
        <dbReference type="Rhea" id="RHEA:51792"/>
        <dbReference type="ChEBI" id="CHEBI:15377"/>
        <dbReference type="ChEBI" id="CHEBI:15378"/>
        <dbReference type="ChEBI" id="CHEBI:15379"/>
        <dbReference type="ChEBI" id="CHEBI:30762"/>
        <dbReference type="ChEBI" id="CHEBI:36654"/>
        <dbReference type="ChEBI" id="CHEBI:57540"/>
        <dbReference type="ChEBI" id="CHEBI:57945"/>
    </reaction>
</comment>
<organism evidence="11 12">
    <name type="scientific">Populus trichocarpa</name>
    <name type="common">Western balsam poplar</name>
    <name type="synonym">Populus balsamifera subsp. trichocarpa</name>
    <dbReference type="NCBI Taxonomy" id="3694"/>
    <lineage>
        <taxon>Eukaryota</taxon>
        <taxon>Viridiplantae</taxon>
        <taxon>Streptophyta</taxon>
        <taxon>Embryophyta</taxon>
        <taxon>Tracheophyta</taxon>
        <taxon>Spermatophyta</taxon>
        <taxon>Magnoliopsida</taxon>
        <taxon>eudicotyledons</taxon>
        <taxon>Gunneridae</taxon>
        <taxon>Pentapetalae</taxon>
        <taxon>rosids</taxon>
        <taxon>fabids</taxon>
        <taxon>Malpighiales</taxon>
        <taxon>Salicaceae</taxon>
        <taxon>Saliceae</taxon>
        <taxon>Populus</taxon>
    </lineage>
</organism>
<dbReference type="InterPro" id="IPR050295">
    <property type="entry name" value="Plant_2OG-oxidoreductases"/>
</dbReference>
<evidence type="ECO:0000259" key="10">
    <source>
        <dbReference type="PROSITE" id="PS51471"/>
    </source>
</evidence>
<dbReference type="eggNOG" id="KOG0143">
    <property type="taxonomic scope" value="Eukaryota"/>
</dbReference>
<comment type="similarity">
    <text evidence="2 9">Belongs to the iron/ascorbate-dependent oxidoreductase family.</text>
</comment>
<dbReference type="PANTHER" id="PTHR47991">
    <property type="entry name" value="OXOGLUTARATE/IRON-DEPENDENT DIOXYGENASE"/>
    <property type="match status" value="1"/>
</dbReference>
<evidence type="ECO:0000256" key="9">
    <source>
        <dbReference type="RuleBase" id="RU003682"/>
    </source>
</evidence>
<proteinExistence type="inferred from homology"/>
<keyword evidence="7 9" id="KW-0408">Iron</keyword>
<evidence type="ECO:0000256" key="4">
    <source>
        <dbReference type="ARBA" id="ARBA00022896"/>
    </source>
</evidence>
<dbReference type="SUPFAM" id="SSF51197">
    <property type="entry name" value="Clavaminate synthase-like"/>
    <property type="match status" value="1"/>
</dbReference>
<dbReference type="HOGENOM" id="CLU_010119_16_3_1"/>
<reference evidence="11 12" key="1">
    <citation type="journal article" date="2006" name="Science">
        <title>The genome of black cottonwood, Populus trichocarpa (Torr. &amp; Gray).</title>
        <authorList>
            <person name="Tuskan G.A."/>
            <person name="Difazio S."/>
            <person name="Jansson S."/>
            <person name="Bohlmann J."/>
            <person name="Grigoriev I."/>
            <person name="Hellsten U."/>
            <person name="Putnam N."/>
            <person name="Ralph S."/>
            <person name="Rombauts S."/>
            <person name="Salamov A."/>
            <person name="Schein J."/>
            <person name="Sterck L."/>
            <person name="Aerts A."/>
            <person name="Bhalerao R.R."/>
            <person name="Bhalerao R.P."/>
            <person name="Blaudez D."/>
            <person name="Boerjan W."/>
            <person name="Brun A."/>
            <person name="Brunner A."/>
            <person name="Busov V."/>
            <person name="Campbell M."/>
            <person name="Carlson J."/>
            <person name="Chalot M."/>
            <person name="Chapman J."/>
            <person name="Chen G.L."/>
            <person name="Cooper D."/>
            <person name="Coutinho P.M."/>
            <person name="Couturier J."/>
            <person name="Covert S."/>
            <person name="Cronk Q."/>
            <person name="Cunningham R."/>
            <person name="Davis J."/>
            <person name="Degroeve S."/>
            <person name="Dejardin A."/>
            <person name="Depamphilis C."/>
            <person name="Detter J."/>
            <person name="Dirks B."/>
            <person name="Dubchak I."/>
            <person name="Duplessis S."/>
            <person name="Ehlting J."/>
            <person name="Ellis B."/>
            <person name="Gendler K."/>
            <person name="Goodstein D."/>
            <person name="Gribskov M."/>
            <person name="Grimwood J."/>
            <person name="Groover A."/>
            <person name="Gunter L."/>
            <person name="Hamberger B."/>
            <person name="Heinze B."/>
            <person name="Helariutta Y."/>
            <person name="Henrissat B."/>
            <person name="Holligan D."/>
            <person name="Holt R."/>
            <person name="Huang W."/>
            <person name="Islam-Faridi N."/>
            <person name="Jones S."/>
            <person name="Jones-Rhoades M."/>
            <person name="Jorgensen R."/>
            <person name="Joshi C."/>
            <person name="Kangasjarvi J."/>
            <person name="Karlsson J."/>
            <person name="Kelleher C."/>
            <person name="Kirkpatrick R."/>
            <person name="Kirst M."/>
            <person name="Kohler A."/>
            <person name="Kalluri U."/>
            <person name="Larimer F."/>
            <person name="Leebens-Mack J."/>
            <person name="Leple J.C."/>
            <person name="Locascio P."/>
            <person name="Lou Y."/>
            <person name="Lucas S."/>
            <person name="Martin F."/>
            <person name="Montanini B."/>
            <person name="Napoli C."/>
            <person name="Nelson D.R."/>
            <person name="Nelson C."/>
            <person name="Nieminen K."/>
            <person name="Nilsson O."/>
            <person name="Pereda V."/>
            <person name="Peter G."/>
            <person name="Philippe R."/>
            <person name="Pilate G."/>
            <person name="Poliakov A."/>
            <person name="Razumovskaya J."/>
            <person name="Richardson P."/>
            <person name="Rinaldi C."/>
            <person name="Ritland K."/>
            <person name="Rouze P."/>
            <person name="Ryaboy D."/>
            <person name="Schmutz J."/>
            <person name="Schrader J."/>
            <person name="Segerman B."/>
            <person name="Shin H."/>
            <person name="Siddiqui A."/>
            <person name="Sterky F."/>
            <person name="Terry A."/>
            <person name="Tsai C.J."/>
            <person name="Uberbacher E."/>
            <person name="Unneberg P."/>
            <person name="Vahala J."/>
            <person name="Wall K."/>
            <person name="Wessler S."/>
            <person name="Yang G."/>
            <person name="Yin T."/>
            <person name="Douglas C."/>
            <person name="Marra M."/>
            <person name="Sandberg G."/>
            <person name="Van de Peer Y."/>
            <person name="Rokhsar D."/>
        </authorList>
    </citation>
    <scope>NUCLEOTIDE SEQUENCE [LARGE SCALE GENOMIC DNA]</scope>
    <source>
        <strain evidence="12">cv. Nisqually</strain>
    </source>
</reference>
<dbReference type="PROSITE" id="PS51471">
    <property type="entry name" value="FE2OG_OXY"/>
    <property type="match status" value="1"/>
</dbReference>
<keyword evidence="4" id="KW-0847">Vitamin C</keyword>
<dbReference type="GO" id="GO:0031418">
    <property type="term" value="F:L-ascorbic acid binding"/>
    <property type="evidence" value="ECO:0007669"/>
    <property type="project" value="UniProtKB-KW"/>
</dbReference>
<evidence type="ECO:0000256" key="3">
    <source>
        <dbReference type="ARBA" id="ARBA00022723"/>
    </source>
</evidence>
<evidence type="ECO:0000256" key="6">
    <source>
        <dbReference type="ARBA" id="ARBA00023002"/>
    </source>
</evidence>
<dbReference type="Proteomes" id="UP000006729">
    <property type="component" value="Chromosome 1"/>
</dbReference>
<dbReference type="Gene3D" id="2.60.120.330">
    <property type="entry name" value="B-lactam Antibiotic, Isopenicillin N Synthase, Chain"/>
    <property type="match status" value="1"/>
</dbReference>
<dbReference type="InterPro" id="IPR027443">
    <property type="entry name" value="IPNS-like_sf"/>
</dbReference>
<dbReference type="InterPro" id="IPR044861">
    <property type="entry name" value="IPNS-like_FE2OG_OXY"/>
</dbReference>
<dbReference type="InterPro" id="IPR005123">
    <property type="entry name" value="Oxoglu/Fe-dep_dioxygenase_dom"/>
</dbReference>
<gene>
    <name evidence="11" type="ORF">POPTR_001G451600</name>
</gene>
<dbReference type="Pfam" id="PF14226">
    <property type="entry name" value="DIOX_N"/>
    <property type="match status" value="1"/>
</dbReference>
<name>B9GJ58_POPTR</name>